<comment type="similarity">
    <text evidence="1">Belongs to the IUNH family.</text>
</comment>
<proteinExistence type="inferred from homology"/>
<evidence type="ECO:0000313" key="4">
    <source>
        <dbReference type="RefSeq" id="XP_022085827.1"/>
    </source>
</evidence>
<dbReference type="OMA" id="IFSAYEQ"/>
<dbReference type="InterPro" id="IPR036452">
    <property type="entry name" value="Ribo_hydro-like"/>
</dbReference>
<dbReference type="CDD" id="cd02649">
    <property type="entry name" value="nuc_hydro_CeIAG"/>
    <property type="match status" value="1"/>
</dbReference>
<dbReference type="GO" id="GO:0016799">
    <property type="term" value="F:hydrolase activity, hydrolyzing N-glycosyl compounds"/>
    <property type="evidence" value="ECO:0007669"/>
    <property type="project" value="InterPro"/>
</dbReference>
<evidence type="ECO:0000259" key="2">
    <source>
        <dbReference type="Pfam" id="PF01156"/>
    </source>
</evidence>
<dbReference type="RefSeq" id="XP_022085827.1">
    <property type="nucleotide sequence ID" value="XM_022230135.1"/>
</dbReference>
<dbReference type="InterPro" id="IPR052775">
    <property type="entry name" value="IUN_hydrolase"/>
</dbReference>
<dbReference type="KEGG" id="aplc:110976660"/>
<dbReference type="AlphaFoldDB" id="A0A8B7XZY5"/>
<protein>
    <submittedName>
        <fullName evidence="4">Inosine-uridine preferring nucleoside hydrolase-like</fullName>
    </submittedName>
</protein>
<keyword evidence="3" id="KW-1185">Reference proteome</keyword>
<dbReference type="Proteomes" id="UP000694845">
    <property type="component" value="Unplaced"/>
</dbReference>
<evidence type="ECO:0000313" key="3">
    <source>
        <dbReference type="Proteomes" id="UP000694845"/>
    </source>
</evidence>
<dbReference type="PANTHER" id="PTHR46190">
    <property type="entry name" value="SI:CH211-201H21.5-RELATED"/>
    <property type="match status" value="1"/>
</dbReference>
<dbReference type="PANTHER" id="PTHR46190:SF1">
    <property type="entry name" value="SI:CH211-201H21.5"/>
    <property type="match status" value="1"/>
</dbReference>
<accession>A0A8B7XZY5</accession>
<dbReference type="OrthoDB" id="432381at2759"/>
<dbReference type="Pfam" id="PF01156">
    <property type="entry name" value="IU_nuc_hydro"/>
    <property type="match status" value="1"/>
</dbReference>
<dbReference type="GeneID" id="110976660"/>
<sequence length="324" mass="35712">MSSKKKNLLVIDCDAGVDDAHALMVALSNHDTEVLAITCVKGNVNVDQVWYNVHRVLDACDRPEVPVYKGAPKPLLTDLPETAFHGKDGLGDVPPPPDFTIDPGHQRSEHAVDMLISLADQYPGLISLVAIAPLTNLALAEKMAPGFSAKLKGVFIMGGNMHGRGNANPCGEYNFYQDPEAAYIVLDSYQCPVTMVTWELTMATEVPFKWIDGLMQKPTKKSRFLHAISQHSYKIMSDEKLKVEFFCIDSTGWNCCDALAVTLAIDPSIITDAKLCPCSVSLEGVTRGQMIVDWHSVWADKRKRTVVQSVNMDRYKELLASCVE</sequence>
<dbReference type="SUPFAM" id="SSF53590">
    <property type="entry name" value="Nucleoside hydrolase"/>
    <property type="match status" value="1"/>
</dbReference>
<feature type="domain" description="Inosine/uridine-preferring nucleoside hydrolase" evidence="2">
    <location>
        <begin position="9"/>
        <end position="316"/>
    </location>
</feature>
<evidence type="ECO:0000256" key="1">
    <source>
        <dbReference type="ARBA" id="ARBA00009176"/>
    </source>
</evidence>
<gene>
    <name evidence="4" type="primary">LOC110976660</name>
</gene>
<organism evidence="3 4">
    <name type="scientific">Acanthaster planci</name>
    <name type="common">Crown-of-thorns starfish</name>
    <dbReference type="NCBI Taxonomy" id="133434"/>
    <lineage>
        <taxon>Eukaryota</taxon>
        <taxon>Metazoa</taxon>
        <taxon>Echinodermata</taxon>
        <taxon>Eleutherozoa</taxon>
        <taxon>Asterozoa</taxon>
        <taxon>Asteroidea</taxon>
        <taxon>Valvatacea</taxon>
        <taxon>Valvatida</taxon>
        <taxon>Acanthasteridae</taxon>
        <taxon>Acanthaster</taxon>
    </lineage>
</organism>
<name>A0A8B7XZY5_ACAPL</name>
<dbReference type="Gene3D" id="3.90.245.10">
    <property type="entry name" value="Ribonucleoside hydrolase-like"/>
    <property type="match status" value="1"/>
</dbReference>
<dbReference type="InterPro" id="IPR001910">
    <property type="entry name" value="Inosine/uridine_hydrolase_dom"/>
</dbReference>
<reference evidence="4" key="1">
    <citation type="submission" date="2025-08" db="UniProtKB">
        <authorList>
            <consortium name="RefSeq"/>
        </authorList>
    </citation>
    <scope>IDENTIFICATION</scope>
</reference>